<sequence length="174" mass="19574">MRCKSIYWLAVMMCFFAIGCDNTDDGSYVDPITIYEKVNGNWGLTNLKMIDESAKANKIEPSEENLSTYFNYEDFKIKFNVDEKNSPTSYEVSGNVPPLFAPKGYWKLSSDFQPVNPTGATKIYLYSDAQKTQKTDELLITSIPGKNGEMELKLVHASGGVPFVSYVFKLTTIN</sequence>
<dbReference type="PROSITE" id="PS51257">
    <property type="entry name" value="PROKAR_LIPOPROTEIN"/>
    <property type="match status" value="1"/>
</dbReference>
<dbReference type="STRING" id="37752.IW18_01445"/>
<dbReference type="Pfam" id="PF16395">
    <property type="entry name" value="DUF5004"/>
    <property type="match status" value="1"/>
</dbReference>
<dbReference type="RefSeq" id="WP_041515780.1">
    <property type="nucleotide sequence ID" value="NZ_JPRK01000002.1"/>
</dbReference>
<evidence type="ECO:0000256" key="1">
    <source>
        <dbReference type="SAM" id="SignalP"/>
    </source>
</evidence>
<dbReference type="AlphaFoldDB" id="A0A0D0ENK6"/>
<dbReference type="InterPro" id="IPR032168">
    <property type="entry name" value="DUF5004"/>
</dbReference>
<dbReference type="EMBL" id="MUGX01000023">
    <property type="protein sequence ID" value="OXA85626.1"/>
    <property type="molecule type" value="Genomic_DNA"/>
</dbReference>
<protein>
    <submittedName>
        <fullName evidence="3">DUF5004 domain-containing protein</fullName>
    </submittedName>
</protein>
<dbReference type="Proteomes" id="UP000198302">
    <property type="component" value="Unassembled WGS sequence"/>
</dbReference>
<proteinExistence type="predicted"/>
<accession>A0A0D0ENK6</accession>
<name>A0A0D0ENK6_9FLAO</name>
<dbReference type="EMBL" id="JPRK01000002">
    <property type="protein sequence ID" value="KIO54695.1"/>
    <property type="molecule type" value="Genomic_DNA"/>
</dbReference>
<feature type="signal peptide" evidence="1">
    <location>
        <begin position="1"/>
        <end position="19"/>
    </location>
</feature>
<keyword evidence="1" id="KW-0732">Signal</keyword>
<gene>
    <name evidence="3" type="ORF">B0A73_16575</name>
    <name evidence="2" type="ORF">IW18_01445</name>
</gene>
<reference evidence="3 5" key="2">
    <citation type="submission" date="2016-11" db="EMBL/GenBank/DDBJ databases">
        <title>Whole genomes of Flavobacteriaceae.</title>
        <authorList>
            <person name="Stine C."/>
            <person name="Li C."/>
            <person name="Tadesse D."/>
        </authorList>
    </citation>
    <scope>NUCLEOTIDE SEQUENCE [LARGE SCALE GENOMIC DNA]</scope>
    <source>
        <strain evidence="3 5">ATCC 51468</strain>
    </source>
</reference>
<evidence type="ECO:0000313" key="5">
    <source>
        <dbReference type="Proteomes" id="UP000198302"/>
    </source>
</evidence>
<keyword evidence="5" id="KW-1185">Reference proteome</keyword>
<evidence type="ECO:0000313" key="3">
    <source>
        <dbReference type="EMBL" id="OXA85626.1"/>
    </source>
</evidence>
<feature type="chain" id="PRO_5002226387" evidence="1">
    <location>
        <begin position="20"/>
        <end position="174"/>
    </location>
</feature>
<organism evidence="2 4">
    <name type="scientific">Flavobacterium hibernum</name>
    <dbReference type="NCBI Taxonomy" id="37752"/>
    <lineage>
        <taxon>Bacteria</taxon>
        <taxon>Pseudomonadati</taxon>
        <taxon>Bacteroidota</taxon>
        <taxon>Flavobacteriia</taxon>
        <taxon>Flavobacteriales</taxon>
        <taxon>Flavobacteriaceae</taxon>
        <taxon>Flavobacterium</taxon>
    </lineage>
</organism>
<evidence type="ECO:0000313" key="2">
    <source>
        <dbReference type="EMBL" id="KIO54695.1"/>
    </source>
</evidence>
<comment type="caution">
    <text evidence="2">The sequence shown here is derived from an EMBL/GenBank/DDBJ whole genome shotgun (WGS) entry which is preliminary data.</text>
</comment>
<dbReference type="Proteomes" id="UP000032061">
    <property type="component" value="Unassembled WGS sequence"/>
</dbReference>
<dbReference type="OrthoDB" id="1342164at2"/>
<evidence type="ECO:0000313" key="4">
    <source>
        <dbReference type="Proteomes" id="UP000032061"/>
    </source>
</evidence>
<reference evidence="2 4" key="1">
    <citation type="submission" date="2015-01" db="EMBL/GenBank/DDBJ databases">
        <title>Genome of Flavobacterium hibernum DSM 12611.</title>
        <authorList>
            <person name="Stropko S.J."/>
            <person name="Pipes S.E."/>
            <person name="Newman J.D."/>
        </authorList>
    </citation>
    <scope>NUCLEOTIDE SEQUENCE [LARGE SCALE GENOMIC DNA]</scope>
    <source>
        <strain evidence="2 4">DSM 12611</strain>
    </source>
</reference>